<dbReference type="OrthoDB" id="6591996at2759"/>
<keyword evidence="4 9" id="KW-0863">Zinc-finger</keyword>
<keyword evidence="5" id="KW-0862">Zinc</keyword>
<reference evidence="13" key="1">
    <citation type="submission" date="2025-08" db="UniProtKB">
        <authorList>
            <consortium name="RefSeq"/>
        </authorList>
    </citation>
    <scope>IDENTIFICATION</scope>
</reference>
<gene>
    <name evidence="13" type="primary">LOC105051874</name>
</gene>
<organism evidence="12 13">
    <name type="scientific">Elaeis guineensis var. tenera</name>
    <name type="common">Oil palm</name>
    <dbReference type="NCBI Taxonomy" id="51953"/>
    <lineage>
        <taxon>Eukaryota</taxon>
        <taxon>Viridiplantae</taxon>
        <taxon>Streptophyta</taxon>
        <taxon>Embryophyta</taxon>
        <taxon>Tracheophyta</taxon>
        <taxon>Spermatophyta</taxon>
        <taxon>Magnoliopsida</taxon>
        <taxon>Liliopsida</taxon>
        <taxon>Arecaceae</taxon>
        <taxon>Arecoideae</taxon>
        <taxon>Cocoseae</taxon>
        <taxon>Elaeidinae</taxon>
        <taxon>Elaeis</taxon>
    </lineage>
</organism>
<dbReference type="InterPro" id="IPR058196">
    <property type="entry name" value="zf-C2H2_STOP1/2_C"/>
</dbReference>
<evidence type="ECO:0000256" key="2">
    <source>
        <dbReference type="ARBA" id="ARBA00022723"/>
    </source>
</evidence>
<dbReference type="AlphaFoldDB" id="A0A6I9RQP4"/>
<sequence length="508" mass="56186">MDRERMPIFEASSSMSYPSEDTNSNPLFTQFDPKILSYGAGSEQSVSKFPQNLDSLSIWSSHAEKVDKPPDQVASFSDNQTNPTVDWDPRSMLSNLIFIDQKIHQVQDIIRSTIDIEGQSSNQPNEVTMKQQLVTADLACIISQLISTAGYLLPSVNSTLMSDIPPVGRMGGTIASTSSIALNDTLQQNKDFASERNKAIQHNDSIKSLTHTGDEGIKPVAMKHHDAKDHKDSENGENLPLGSYEVLEPKKEEILAPHTHFCSICQKGFKRSANLRMHMRGHGDEYKSPAALAKPSNEASLESMALKRYSCPFIGCKRNKEHEKFQPLKTILCVKNHYKRSHCDKSYTCSRCNTKKFSVLADLKTHEKHCGRDRWLCSCGTTFSRKDKLLGHINLFPGHSPAISVDDVKASGVTDQGRNSETMSEIGSLGSNFLGNSMDDVDDLDLEDVDDDPSSFSSGDFGSFSFGNLDDIPQQSFDASESLFSYFPSGSCDYVQNNGDNSNLNHLG</sequence>
<evidence type="ECO:0000256" key="1">
    <source>
        <dbReference type="ARBA" id="ARBA00004123"/>
    </source>
</evidence>
<evidence type="ECO:0000256" key="7">
    <source>
        <dbReference type="ARBA" id="ARBA00023163"/>
    </source>
</evidence>
<dbReference type="GO" id="GO:0010447">
    <property type="term" value="P:response to acidic pH"/>
    <property type="evidence" value="ECO:0007669"/>
    <property type="project" value="InterPro"/>
</dbReference>
<dbReference type="SMART" id="SM00355">
    <property type="entry name" value="ZnF_C2H2"/>
    <property type="match status" value="3"/>
</dbReference>
<evidence type="ECO:0000256" key="8">
    <source>
        <dbReference type="ARBA" id="ARBA00023242"/>
    </source>
</evidence>
<feature type="region of interest" description="Disordered" evidence="10">
    <location>
        <begin position="1"/>
        <end position="28"/>
    </location>
</feature>
<evidence type="ECO:0000313" key="13">
    <source>
        <dbReference type="RefSeq" id="XP_010930823.1"/>
    </source>
</evidence>
<dbReference type="InterPro" id="IPR013087">
    <property type="entry name" value="Znf_C2H2_type"/>
</dbReference>
<evidence type="ECO:0000256" key="10">
    <source>
        <dbReference type="SAM" id="MobiDB-lite"/>
    </source>
</evidence>
<evidence type="ECO:0000256" key="6">
    <source>
        <dbReference type="ARBA" id="ARBA00023015"/>
    </source>
</evidence>
<dbReference type="PROSITE" id="PS50157">
    <property type="entry name" value="ZINC_FINGER_C2H2_2"/>
    <property type="match status" value="1"/>
</dbReference>
<dbReference type="Proteomes" id="UP000504607">
    <property type="component" value="Chromosome 9"/>
</dbReference>
<protein>
    <submittedName>
        <fullName evidence="13">Zinc finger protein STOP1 homolog</fullName>
    </submittedName>
</protein>
<feature type="domain" description="C2H2-type" evidence="11">
    <location>
        <begin position="260"/>
        <end position="287"/>
    </location>
</feature>
<evidence type="ECO:0000256" key="5">
    <source>
        <dbReference type="ARBA" id="ARBA00022833"/>
    </source>
</evidence>
<proteinExistence type="predicted"/>
<dbReference type="InParanoid" id="A0A6I9RQP4"/>
<dbReference type="GO" id="GO:0010044">
    <property type="term" value="P:response to aluminum ion"/>
    <property type="evidence" value="ECO:0007669"/>
    <property type="project" value="InterPro"/>
</dbReference>
<dbReference type="SUPFAM" id="SSF57667">
    <property type="entry name" value="beta-beta-alpha zinc fingers"/>
    <property type="match status" value="1"/>
</dbReference>
<dbReference type="KEGG" id="egu:105051874"/>
<dbReference type="RefSeq" id="XP_010930823.1">
    <property type="nucleotide sequence ID" value="XM_010932521.2"/>
</dbReference>
<comment type="subcellular location">
    <subcellularLocation>
        <location evidence="1">Nucleus</location>
    </subcellularLocation>
</comment>
<evidence type="ECO:0000259" key="11">
    <source>
        <dbReference type="PROSITE" id="PS50157"/>
    </source>
</evidence>
<evidence type="ECO:0000256" key="3">
    <source>
        <dbReference type="ARBA" id="ARBA00022737"/>
    </source>
</evidence>
<dbReference type="InterPro" id="IPR044300">
    <property type="entry name" value="STOP1/2"/>
</dbReference>
<keyword evidence="3" id="KW-0677">Repeat</keyword>
<dbReference type="Pfam" id="PF23118">
    <property type="entry name" value="zf-C2H2_STOP2_C"/>
    <property type="match status" value="1"/>
</dbReference>
<keyword evidence="2" id="KW-0479">Metal-binding</keyword>
<name>A0A6I9RQP4_ELAGV</name>
<dbReference type="PANTHER" id="PTHR46352">
    <property type="entry name" value="PROTEIN SENSITIVE TO PROTON RHIZOTOXICITY 1"/>
    <property type="match status" value="1"/>
</dbReference>
<dbReference type="Pfam" id="PF23115">
    <property type="entry name" value="zf-C2H2_STOP2_3rd"/>
    <property type="match status" value="1"/>
</dbReference>
<evidence type="ECO:0000313" key="12">
    <source>
        <dbReference type="Proteomes" id="UP000504607"/>
    </source>
</evidence>
<feature type="compositionally biased region" description="Polar residues" evidence="10">
    <location>
        <begin position="11"/>
        <end position="28"/>
    </location>
</feature>
<accession>A0A6I9RQP4</accession>
<dbReference type="Gene3D" id="3.30.160.60">
    <property type="entry name" value="Classic Zinc Finger"/>
    <property type="match status" value="1"/>
</dbReference>
<dbReference type="InterPro" id="IPR036236">
    <property type="entry name" value="Znf_C2H2_sf"/>
</dbReference>
<evidence type="ECO:0000256" key="4">
    <source>
        <dbReference type="ARBA" id="ARBA00022771"/>
    </source>
</evidence>
<dbReference type="GO" id="GO:0008270">
    <property type="term" value="F:zinc ion binding"/>
    <property type="evidence" value="ECO:0007669"/>
    <property type="project" value="UniProtKB-KW"/>
</dbReference>
<keyword evidence="12" id="KW-1185">Reference proteome</keyword>
<keyword evidence="8" id="KW-0539">Nucleus</keyword>
<dbReference type="GeneID" id="105051874"/>
<keyword evidence="7" id="KW-0804">Transcription</keyword>
<dbReference type="PANTHER" id="PTHR46352:SF1">
    <property type="entry name" value="PROTEIN SENSITIVE TO PROTON RHIZOTOXICITY 1"/>
    <property type="match status" value="1"/>
</dbReference>
<dbReference type="PROSITE" id="PS00028">
    <property type="entry name" value="ZINC_FINGER_C2H2_1"/>
    <property type="match status" value="1"/>
</dbReference>
<evidence type="ECO:0000256" key="9">
    <source>
        <dbReference type="PROSITE-ProRule" id="PRU00042"/>
    </source>
</evidence>
<dbReference type="InterPro" id="IPR059161">
    <property type="entry name" value="Znf-C2H2_STOP1/2_3rd"/>
</dbReference>
<keyword evidence="6" id="KW-0805">Transcription regulation</keyword>